<dbReference type="Pfam" id="PF00005">
    <property type="entry name" value="ABC_tran"/>
    <property type="match status" value="1"/>
</dbReference>
<keyword evidence="3" id="KW-0812">Transmembrane</keyword>
<keyword evidence="1" id="KW-0547">Nucleotide-binding</keyword>
<evidence type="ECO:0000313" key="5">
    <source>
        <dbReference type="EMBL" id="PHF02267.1"/>
    </source>
</evidence>
<dbReference type="EMBL" id="NUTL01000029">
    <property type="protein sequence ID" value="PHF02267.1"/>
    <property type="molecule type" value="Genomic_DNA"/>
</dbReference>
<keyword evidence="2" id="KW-0067">ATP-binding</keyword>
<dbReference type="SUPFAM" id="SSF52540">
    <property type="entry name" value="P-loop containing nucleoside triphosphate hydrolases"/>
    <property type="match status" value="1"/>
</dbReference>
<proteinExistence type="predicted"/>
<evidence type="ECO:0000256" key="1">
    <source>
        <dbReference type="ARBA" id="ARBA00022741"/>
    </source>
</evidence>
<dbReference type="Gene3D" id="3.40.50.300">
    <property type="entry name" value="P-loop containing nucleotide triphosphate hydrolases"/>
    <property type="match status" value="1"/>
</dbReference>
<dbReference type="AlphaFoldDB" id="A0ABD6T9H8"/>
<evidence type="ECO:0000256" key="2">
    <source>
        <dbReference type="ARBA" id="ARBA00022840"/>
    </source>
</evidence>
<name>A0ABD6T9H8_9BACI</name>
<evidence type="ECO:0000256" key="3">
    <source>
        <dbReference type="SAM" id="Phobius"/>
    </source>
</evidence>
<dbReference type="InterPro" id="IPR027417">
    <property type="entry name" value="P-loop_NTPase"/>
</dbReference>
<dbReference type="Proteomes" id="UP000221918">
    <property type="component" value="Unassembled WGS sequence"/>
</dbReference>
<dbReference type="PANTHER" id="PTHR43158:SF2">
    <property type="entry name" value="SKFA PEPTIDE EXPORT ATP-BINDING PROTEIN SKFE"/>
    <property type="match status" value="1"/>
</dbReference>
<reference evidence="5 6" key="1">
    <citation type="submission" date="2017-09" db="EMBL/GenBank/DDBJ databases">
        <title>Large-scale bioinformatics analysis of Bacillus genomes uncovers conserved roles of natural products in bacterial physiology.</title>
        <authorList>
            <consortium name="Agbiome Team Llc"/>
            <person name="Bleich R.M."/>
            <person name="Grubbs K.J."/>
            <person name="Santa Maria K.C."/>
            <person name="Allen S.E."/>
            <person name="Farag S."/>
            <person name="Shank E.A."/>
            <person name="Bowers A."/>
        </authorList>
    </citation>
    <scope>NUCLEOTIDE SEQUENCE [LARGE SCALE GENOMIC DNA]</scope>
    <source>
        <strain evidence="5 6">AFS037265</strain>
    </source>
</reference>
<sequence>MLLERKEIQKTYGKQLLLKDIHLSIPKGQAVAIIGGNGTGKSTLLKMIASIRLKKEMPELLWVFPPINSFLMFGQYEHHLLVHVLLLTAWALAYSFVLMSWFLYLVRKRRNM</sequence>
<accession>A0ABD6T9H8</accession>
<keyword evidence="3" id="KW-1133">Transmembrane helix</keyword>
<evidence type="ECO:0000259" key="4">
    <source>
        <dbReference type="Pfam" id="PF00005"/>
    </source>
</evidence>
<feature type="transmembrane region" description="Helical" evidence="3">
    <location>
        <begin position="82"/>
        <end position="106"/>
    </location>
</feature>
<dbReference type="GO" id="GO:0005524">
    <property type="term" value="F:ATP binding"/>
    <property type="evidence" value="ECO:0007669"/>
    <property type="project" value="UniProtKB-KW"/>
</dbReference>
<keyword evidence="3" id="KW-0472">Membrane</keyword>
<evidence type="ECO:0000313" key="6">
    <source>
        <dbReference type="Proteomes" id="UP000221918"/>
    </source>
</evidence>
<dbReference type="PANTHER" id="PTHR43158">
    <property type="entry name" value="SKFA PEPTIDE EXPORT ATP-BINDING PROTEIN SKFE"/>
    <property type="match status" value="1"/>
</dbReference>
<dbReference type="InterPro" id="IPR003439">
    <property type="entry name" value="ABC_transporter-like_ATP-bd"/>
</dbReference>
<gene>
    <name evidence="5" type="ORF">COF81_06695</name>
</gene>
<comment type="caution">
    <text evidence="5">The sequence shown here is derived from an EMBL/GenBank/DDBJ whole genome shotgun (WGS) entry which is preliminary data.</text>
</comment>
<protein>
    <submittedName>
        <fullName evidence="5">ABC transporter permease</fullName>
    </submittedName>
</protein>
<organism evidence="5 6">
    <name type="scientific">Bacillus pseudomycoides</name>
    <dbReference type="NCBI Taxonomy" id="64104"/>
    <lineage>
        <taxon>Bacteria</taxon>
        <taxon>Bacillati</taxon>
        <taxon>Bacillota</taxon>
        <taxon>Bacilli</taxon>
        <taxon>Bacillales</taxon>
        <taxon>Bacillaceae</taxon>
        <taxon>Bacillus</taxon>
        <taxon>Bacillus cereus group</taxon>
    </lineage>
</organism>
<feature type="domain" description="ABC transporter" evidence="4">
    <location>
        <begin position="18"/>
        <end position="51"/>
    </location>
</feature>